<dbReference type="PROSITE" id="PS51186">
    <property type="entry name" value="GNAT"/>
    <property type="match status" value="1"/>
</dbReference>
<dbReference type="OrthoDB" id="3829771at2"/>
<dbReference type="InterPro" id="IPR016181">
    <property type="entry name" value="Acyl_CoA_acyltransferase"/>
</dbReference>
<feature type="domain" description="N-acetyltransferase" evidence="1">
    <location>
        <begin position="15"/>
        <end position="165"/>
    </location>
</feature>
<dbReference type="InterPro" id="IPR000182">
    <property type="entry name" value="GNAT_dom"/>
</dbReference>
<evidence type="ECO:0000313" key="2">
    <source>
        <dbReference type="EMBL" id="RFU82361.1"/>
    </source>
</evidence>
<accession>A0A372LUQ1</accession>
<dbReference type="EMBL" id="QUAK01000238">
    <property type="protein sequence ID" value="RFU82361.1"/>
    <property type="molecule type" value="Genomic_DNA"/>
</dbReference>
<dbReference type="Gene3D" id="3.40.630.30">
    <property type="match status" value="1"/>
</dbReference>
<gene>
    <name evidence="2" type="ORF">DY218_33200</name>
</gene>
<dbReference type="SUPFAM" id="SSF55729">
    <property type="entry name" value="Acyl-CoA N-acyltransferases (Nat)"/>
    <property type="match status" value="1"/>
</dbReference>
<keyword evidence="2" id="KW-0808">Transferase</keyword>
<comment type="caution">
    <text evidence="2">The sequence shown here is derived from an EMBL/GenBank/DDBJ whole genome shotgun (WGS) entry which is preliminary data.</text>
</comment>
<keyword evidence="3" id="KW-1185">Reference proteome</keyword>
<reference evidence="2 3" key="1">
    <citation type="submission" date="2018-08" db="EMBL/GenBank/DDBJ databases">
        <title>Isolation, diversity and antifungal activity of Actinobacteria from wheat.</title>
        <authorList>
            <person name="Han C."/>
        </authorList>
    </citation>
    <scope>NUCLEOTIDE SEQUENCE [LARGE SCALE GENOMIC DNA]</scope>
    <source>
        <strain evidence="2 3">NEAU-YY421</strain>
    </source>
</reference>
<proteinExistence type="predicted"/>
<sequence length="177" mass="19595">MTEHRERVRISAEGIVLREWDDADLPALRELFDDPDVGYRTPLAVPFDDAAAREYLDMIRRKRAEGTRLHLAITTDGDTPLGEVLVNCARGSIGYAIGAAHRGQGLAGRATRLLTAYAHETLGLARVLLEIEPDNRPSMAVARSAGYEELDVPPEKVVEKGRPLILHVWQHTATTHD</sequence>
<dbReference type="Pfam" id="PF13302">
    <property type="entry name" value="Acetyltransf_3"/>
    <property type="match status" value="1"/>
</dbReference>
<evidence type="ECO:0000313" key="3">
    <source>
        <dbReference type="Proteomes" id="UP000263094"/>
    </source>
</evidence>
<dbReference type="PANTHER" id="PTHR43792">
    <property type="entry name" value="GNAT FAMILY, PUTATIVE (AFU_ORTHOLOGUE AFUA_3G00765)-RELATED-RELATED"/>
    <property type="match status" value="1"/>
</dbReference>
<dbReference type="AlphaFoldDB" id="A0A372LUQ1"/>
<organism evidence="2 3">
    <name type="scientific">Streptomyces triticagri</name>
    <dbReference type="NCBI Taxonomy" id="2293568"/>
    <lineage>
        <taxon>Bacteria</taxon>
        <taxon>Bacillati</taxon>
        <taxon>Actinomycetota</taxon>
        <taxon>Actinomycetes</taxon>
        <taxon>Kitasatosporales</taxon>
        <taxon>Streptomycetaceae</taxon>
        <taxon>Streptomyces</taxon>
    </lineage>
</organism>
<evidence type="ECO:0000259" key="1">
    <source>
        <dbReference type="PROSITE" id="PS51186"/>
    </source>
</evidence>
<protein>
    <submittedName>
        <fullName evidence="2">N-acetyltransferase</fullName>
    </submittedName>
</protein>
<name>A0A372LUQ1_9ACTN</name>
<dbReference type="RefSeq" id="WP_128559882.1">
    <property type="nucleotide sequence ID" value="NZ_QUAK01000238.1"/>
</dbReference>
<dbReference type="Proteomes" id="UP000263094">
    <property type="component" value="Unassembled WGS sequence"/>
</dbReference>
<dbReference type="GO" id="GO:0016747">
    <property type="term" value="F:acyltransferase activity, transferring groups other than amino-acyl groups"/>
    <property type="evidence" value="ECO:0007669"/>
    <property type="project" value="InterPro"/>
</dbReference>
<dbReference type="InterPro" id="IPR051531">
    <property type="entry name" value="N-acetyltransferase"/>
</dbReference>